<dbReference type="AlphaFoldDB" id="A0A1J5QQN3"/>
<dbReference type="InterPro" id="IPR029063">
    <property type="entry name" value="SAM-dependent_MTases_sf"/>
</dbReference>
<comment type="caution">
    <text evidence="1">The sequence shown here is derived from an EMBL/GenBank/DDBJ whole genome shotgun (WGS) entry which is preliminary data.</text>
</comment>
<dbReference type="EMBL" id="MLJW01000512">
    <property type="protein sequence ID" value="OIQ85902.1"/>
    <property type="molecule type" value="Genomic_DNA"/>
</dbReference>
<keyword evidence="1" id="KW-0808">Transferase</keyword>
<proteinExistence type="predicted"/>
<dbReference type="EC" id="2.1.1.163" evidence="1"/>
<dbReference type="PROSITE" id="PS51608">
    <property type="entry name" value="SAM_MT_UBIE"/>
    <property type="match status" value="1"/>
</dbReference>
<dbReference type="InterPro" id="IPR004033">
    <property type="entry name" value="UbiE/COQ5_MeTrFase"/>
</dbReference>
<sequence length="277" mass="31496">MEQDAFISMPMDWFQQRENIRRSHFYEIWENSVPQVFQDVPTYYRKGNIVASLGVWEIWVWQFVRSIILNPGDHVLDVAAGTNDIGLRLLKKQPGIQVTAVDRSRDMQRQGQVLAKRNQVRIESVIHDVHELPFPDNSFDVVTLQAASRHLQLDKVFPEIYRVLKPNGRFYHCDMLRPTHRIVEWLYLRFLRISVALTASAFGSSAAARNCGTYFSDAIHHFYTPDELSAVLGLCGFSKVHCRKSVWGGMVGFHSARKIVAESPSASGQPPAPAEGS</sequence>
<evidence type="ECO:0000313" key="1">
    <source>
        <dbReference type="EMBL" id="OIQ85902.1"/>
    </source>
</evidence>
<reference evidence="1" key="1">
    <citation type="submission" date="2016-10" db="EMBL/GenBank/DDBJ databases">
        <title>Sequence of Gallionella enrichment culture.</title>
        <authorList>
            <person name="Poehlein A."/>
            <person name="Muehling M."/>
            <person name="Daniel R."/>
        </authorList>
    </citation>
    <scope>NUCLEOTIDE SEQUENCE</scope>
</reference>
<organism evidence="1">
    <name type="scientific">mine drainage metagenome</name>
    <dbReference type="NCBI Taxonomy" id="410659"/>
    <lineage>
        <taxon>unclassified sequences</taxon>
        <taxon>metagenomes</taxon>
        <taxon>ecological metagenomes</taxon>
    </lineage>
</organism>
<dbReference type="CDD" id="cd02440">
    <property type="entry name" value="AdoMet_MTases"/>
    <property type="match status" value="1"/>
</dbReference>
<dbReference type="GO" id="GO:0043770">
    <property type="term" value="F:demethylmenaquinone methyltransferase activity"/>
    <property type="evidence" value="ECO:0007669"/>
    <property type="project" value="UniProtKB-EC"/>
</dbReference>
<protein>
    <submittedName>
        <fullName evidence="1">Demethylmenaquinone methyltransferase</fullName>
        <ecNumber evidence="1">2.1.1.163</ecNumber>
    </submittedName>
</protein>
<dbReference type="SUPFAM" id="SSF53335">
    <property type="entry name" value="S-adenosyl-L-methionine-dependent methyltransferases"/>
    <property type="match status" value="1"/>
</dbReference>
<dbReference type="Pfam" id="PF01209">
    <property type="entry name" value="Ubie_methyltran"/>
    <property type="match status" value="1"/>
</dbReference>
<gene>
    <name evidence="1" type="primary">ubiE_38</name>
    <name evidence="1" type="ORF">GALL_322370</name>
</gene>
<accession>A0A1J5QQN3</accession>
<dbReference type="PANTHER" id="PTHR43591">
    <property type="entry name" value="METHYLTRANSFERASE"/>
    <property type="match status" value="1"/>
</dbReference>
<dbReference type="GO" id="GO:0032259">
    <property type="term" value="P:methylation"/>
    <property type="evidence" value="ECO:0007669"/>
    <property type="project" value="UniProtKB-KW"/>
</dbReference>
<keyword evidence="1" id="KW-0489">Methyltransferase</keyword>
<name>A0A1J5QQN3_9ZZZZ</name>
<dbReference type="Gene3D" id="3.40.50.150">
    <property type="entry name" value="Vaccinia Virus protein VP39"/>
    <property type="match status" value="1"/>
</dbReference>